<reference evidence="2 3" key="1">
    <citation type="journal article" date="2016" name="Nat. Commun.">
        <title>Thousands of microbial genomes shed light on interconnected biogeochemical processes in an aquifer system.</title>
        <authorList>
            <person name="Anantharaman K."/>
            <person name="Brown C.T."/>
            <person name="Hug L.A."/>
            <person name="Sharon I."/>
            <person name="Castelle C.J."/>
            <person name="Probst A.J."/>
            <person name="Thomas B.C."/>
            <person name="Singh A."/>
            <person name="Wilkins M.J."/>
            <person name="Karaoz U."/>
            <person name="Brodie E.L."/>
            <person name="Williams K.H."/>
            <person name="Hubbard S.S."/>
            <person name="Banfield J.F."/>
        </authorList>
    </citation>
    <scope>NUCLEOTIDE SEQUENCE [LARGE SCALE GENOMIC DNA]</scope>
</reference>
<proteinExistence type="predicted"/>
<dbReference type="AlphaFoldDB" id="A0A1F8BPC7"/>
<keyword evidence="1" id="KW-0472">Membrane</keyword>
<dbReference type="EMBL" id="MGHF01000002">
    <property type="protein sequence ID" value="OGM65215.1"/>
    <property type="molecule type" value="Genomic_DNA"/>
</dbReference>
<name>A0A1F8BPC7_9BACT</name>
<sequence length="69" mass="7903">MKRLFDYFAAIALTTAIGILLTFSLAYDIIGKNISPQLWQVLSSLLIIFWALVGFLIEHFKQKRDKSTL</sequence>
<accession>A0A1F8BPC7</accession>
<protein>
    <submittedName>
        <fullName evidence="2">Uncharacterized protein</fullName>
    </submittedName>
</protein>
<dbReference type="STRING" id="1802519.A2961_00780"/>
<evidence type="ECO:0000313" key="3">
    <source>
        <dbReference type="Proteomes" id="UP000177082"/>
    </source>
</evidence>
<feature type="transmembrane region" description="Helical" evidence="1">
    <location>
        <begin position="38"/>
        <end position="57"/>
    </location>
</feature>
<comment type="caution">
    <text evidence="2">The sequence shown here is derived from an EMBL/GenBank/DDBJ whole genome shotgun (WGS) entry which is preliminary data.</text>
</comment>
<dbReference type="Proteomes" id="UP000177082">
    <property type="component" value="Unassembled WGS sequence"/>
</dbReference>
<gene>
    <name evidence="2" type="ORF">A2961_00780</name>
</gene>
<evidence type="ECO:0000313" key="2">
    <source>
        <dbReference type="EMBL" id="OGM65215.1"/>
    </source>
</evidence>
<keyword evidence="1" id="KW-1133">Transmembrane helix</keyword>
<organism evidence="2 3">
    <name type="scientific">Candidatus Woesebacteria bacterium RIFCSPLOWO2_01_FULL_39_21</name>
    <dbReference type="NCBI Taxonomy" id="1802519"/>
    <lineage>
        <taxon>Bacteria</taxon>
        <taxon>Candidatus Woeseibacteriota</taxon>
    </lineage>
</organism>
<keyword evidence="1" id="KW-0812">Transmembrane</keyword>
<feature type="transmembrane region" description="Helical" evidence="1">
    <location>
        <begin position="7"/>
        <end position="26"/>
    </location>
</feature>
<evidence type="ECO:0000256" key="1">
    <source>
        <dbReference type="SAM" id="Phobius"/>
    </source>
</evidence>